<name>A0A5B9Q6D1_9BACT</name>
<reference evidence="1 2" key="1">
    <citation type="submission" date="2019-08" db="EMBL/GenBank/DDBJ databases">
        <title>Deep-cultivation of Planctomycetes and their phenomic and genomic characterization uncovers novel biology.</title>
        <authorList>
            <person name="Wiegand S."/>
            <person name="Jogler M."/>
            <person name="Boedeker C."/>
            <person name="Pinto D."/>
            <person name="Vollmers J."/>
            <person name="Rivas-Marin E."/>
            <person name="Kohn T."/>
            <person name="Peeters S.H."/>
            <person name="Heuer A."/>
            <person name="Rast P."/>
            <person name="Oberbeckmann S."/>
            <person name="Bunk B."/>
            <person name="Jeske O."/>
            <person name="Meyerdierks A."/>
            <person name="Storesund J.E."/>
            <person name="Kallscheuer N."/>
            <person name="Luecker S."/>
            <person name="Lage O.M."/>
            <person name="Pohl T."/>
            <person name="Merkel B.J."/>
            <person name="Hornburger P."/>
            <person name="Mueller R.-W."/>
            <person name="Bruemmer F."/>
            <person name="Labrenz M."/>
            <person name="Spormann A.M."/>
            <person name="Op den Camp H."/>
            <person name="Overmann J."/>
            <person name="Amann R."/>
            <person name="Jetten M.S.M."/>
            <person name="Mascher T."/>
            <person name="Medema M.H."/>
            <person name="Devos D.P."/>
            <person name="Kaster A.-K."/>
            <person name="Ovreas L."/>
            <person name="Rohde M."/>
            <person name="Galperin M.Y."/>
            <person name="Jogler C."/>
        </authorList>
    </citation>
    <scope>NUCLEOTIDE SEQUENCE [LARGE SCALE GENOMIC DNA]</scope>
    <source>
        <strain evidence="1 2">Pr1d</strain>
    </source>
</reference>
<dbReference type="PROSITE" id="PS00018">
    <property type="entry name" value="EF_HAND_1"/>
    <property type="match status" value="1"/>
</dbReference>
<dbReference type="InterPro" id="IPR011050">
    <property type="entry name" value="Pectin_lyase_fold/virulence"/>
</dbReference>
<dbReference type="EMBL" id="CP042913">
    <property type="protein sequence ID" value="QEG34594.1"/>
    <property type="molecule type" value="Genomic_DNA"/>
</dbReference>
<dbReference type="InterPro" id="IPR059226">
    <property type="entry name" value="Choice_anch_Q_dom"/>
</dbReference>
<keyword evidence="2" id="KW-1185">Reference proteome</keyword>
<gene>
    <name evidence="1" type="primary">pmpB</name>
    <name evidence="1" type="ORF">Pr1d_18750</name>
</gene>
<dbReference type="SUPFAM" id="SSF51126">
    <property type="entry name" value="Pectin lyase-like"/>
    <property type="match status" value="2"/>
</dbReference>
<dbReference type="Proteomes" id="UP000323917">
    <property type="component" value="Chromosome"/>
</dbReference>
<sequence>MRYLMSAFKSFKPRSWIGQSHSTGRGLTRSLRIEPLESRRLLATFAVANLNDAGLGSLRQAIDDANQNPGFDSIDLSAVSGTISLTSGEFLITDFVSIEGPGADTLTIDAQENSRIFHLQTPTGNNSVAGLRLVNGLTTGADQPGGAIYSETFGVLTLNRMEIFSSGTEGDDSPGGAVYSKRSATVTNSVIGNSFTRGADSPGGGISAWFDEVQINDSTISTNKTEGPRSGGGGVYSRLSTRLEDALVSGNTTHGHNSRGGGVFAPNTSVALSEIRDNHTYGESSEGGGIYSTMSSLIVESLLQGNSTTGEFSTGGGLFFDRSLSLVDSQVLANKTHGDHSAGGGIFGSDLANITGTTIAQNVTEGELSQGGGIRFFGNFSMTDSQVIENGTYGLKAGGAGMRVDNQATIVDSNISGNVIYGSEGWGGGLFVTGVADIATSTISHNESRGFQSVGGGIFSEAQTTITRSLVYANAIYGDDGFGGGIFHNLPLTLDNSTVSGNLAGGSSEAGGGIFSNANLTLRQSTITNNRASFLVGGVWNQEHATILEGSIVADNTAHSVEKDMFQFNGSIQANYSLIGNSTGSTLGGNSGIGNLLNVSPLLGPLADNGGPTKTHALLPGSPAIDAGDPSVQFDPDSFDQRGLARVADGDPPESLVIDIGAYEAQIAPSADFDSDGDVDGHDFLAWQRGFGKSNAVPADGDSDDDGDVDASDLATWQLTYDEVVSPMKDVQRDVFSVESPAWALNAAIALTYGDDKEGLKATPILELSFVATQSEKVTAPPMLPVPTGEGYDRRTLARSPFRPAARNVAHELAAQCSEPFFDYLLFNAQV</sequence>
<protein>
    <submittedName>
        <fullName evidence="1">Putative outer membrane protein PmpB</fullName>
    </submittedName>
</protein>
<accession>A0A5B9Q6D1</accession>
<dbReference type="KEGG" id="bgok:Pr1d_18750"/>
<dbReference type="AlphaFoldDB" id="A0A5B9Q6D1"/>
<evidence type="ECO:0000313" key="1">
    <source>
        <dbReference type="EMBL" id="QEG34594.1"/>
    </source>
</evidence>
<proteinExistence type="predicted"/>
<evidence type="ECO:0000313" key="2">
    <source>
        <dbReference type="Proteomes" id="UP000323917"/>
    </source>
</evidence>
<dbReference type="NCBIfam" id="NF041518">
    <property type="entry name" value="choice_anch_Q"/>
    <property type="match status" value="1"/>
</dbReference>
<dbReference type="InterPro" id="IPR018247">
    <property type="entry name" value="EF_Hand_1_Ca_BS"/>
</dbReference>
<organism evidence="1 2">
    <name type="scientific">Bythopirellula goksoeyrii</name>
    <dbReference type="NCBI Taxonomy" id="1400387"/>
    <lineage>
        <taxon>Bacteria</taxon>
        <taxon>Pseudomonadati</taxon>
        <taxon>Planctomycetota</taxon>
        <taxon>Planctomycetia</taxon>
        <taxon>Pirellulales</taxon>
        <taxon>Lacipirellulaceae</taxon>
        <taxon>Bythopirellula</taxon>
    </lineage>
</organism>